<gene>
    <name evidence="2" type="primary">cobN</name>
    <name evidence="2" type="ORF">F4Y60_12090</name>
</gene>
<keyword evidence="2" id="KW-0436">Ligase</keyword>
<dbReference type="InterPro" id="IPR003672">
    <property type="entry name" value="CobN/Mg_chltase"/>
</dbReference>
<evidence type="ECO:0000313" key="2">
    <source>
        <dbReference type="EMBL" id="MXY34802.1"/>
    </source>
</evidence>
<organism evidence="2">
    <name type="scientific">Boseongicola sp. SB0664_bin_43</name>
    <dbReference type="NCBI Taxonomy" id="2604844"/>
    <lineage>
        <taxon>Bacteria</taxon>
        <taxon>Pseudomonadati</taxon>
        <taxon>Pseudomonadota</taxon>
        <taxon>Alphaproteobacteria</taxon>
        <taxon>Rhodobacterales</taxon>
        <taxon>Paracoccaceae</taxon>
        <taxon>Boseongicola</taxon>
    </lineage>
</organism>
<dbReference type="AlphaFoldDB" id="A0A6B0Y3W9"/>
<dbReference type="EC" id="6.6.1.2" evidence="2"/>
<evidence type="ECO:0000259" key="1">
    <source>
        <dbReference type="Pfam" id="PF02514"/>
    </source>
</evidence>
<protein>
    <submittedName>
        <fullName evidence="2">Cobaltochelatase subunit CobN</fullName>
        <ecNumber evidence="2">6.6.1.2</ecNumber>
    </submittedName>
</protein>
<feature type="domain" description="CobN/magnesium chelatase" evidence="1">
    <location>
        <begin position="60"/>
        <end position="459"/>
    </location>
</feature>
<accession>A0A6B0Y3W9</accession>
<dbReference type="PANTHER" id="PTHR44119">
    <property type="entry name" value="MAGNESIUM-CHELATASE SUBUNIT CHLH, CHLOROPLASTIC"/>
    <property type="match status" value="1"/>
</dbReference>
<proteinExistence type="predicted"/>
<comment type="caution">
    <text evidence="2">The sequence shown here is derived from an EMBL/GenBank/DDBJ whole genome shotgun (WGS) entry which is preliminary data.</text>
</comment>
<dbReference type="GO" id="GO:0051116">
    <property type="term" value="F:cobaltochelatase activity"/>
    <property type="evidence" value="ECO:0007669"/>
    <property type="project" value="UniProtKB-EC"/>
</dbReference>
<dbReference type="EMBL" id="VXRY01000496">
    <property type="protein sequence ID" value="MXY34802.1"/>
    <property type="molecule type" value="Genomic_DNA"/>
</dbReference>
<sequence length="469" mass="50603">ALDRAEGTADAIMRIDRFVCDVKDSQFGDGLHVWGRENAWEGRESDAADPASMHLPGRPDIAASVKAERKALLDALAGRRIEAGPAGSPYRGRTDVLPTGRNLFSTDPRAVPTRAAHAQGVRLARELVRRHLQEQGDYPKGLVVDLWGSATMRTAGEEFAMALHLLGVRPTWDEGSERVSGIEVLPVAELERPRLDVTLRVSGLFRDVFPTLSALYSQAIRALAARDEAADWNPFAGSEPGSRVYGPEPGSFGLGMKRLEEDLTEEARRDAGAAWLAASAWAMDGERAIEDPDGLAARVAGADAFVHLQDLPETDLLLAADYAAHEAGFAAAKAVTGGRNVALIHLDNTDPARPRARTLTEEVARVVHARAVQPRWLAGMKRHGFQGAAEIAATLDHMAAFATLAGVVDSRLFDAYYDATLGDASVTKFMEAANPGALSAMRERFNALHISGLWRTRRNSIRAGLEAAE</sequence>
<feature type="non-terminal residue" evidence="2">
    <location>
        <position position="1"/>
    </location>
</feature>
<dbReference type="Pfam" id="PF02514">
    <property type="entry name" value="CobN-Mg_chel"/>
    <property type="match status" value="1"/>
</dbReference>
<reference evidence="2" key="1">
    <citation type="submission" date="2019-09" db="EMBL/GenBank/DDBJ databases">
        <title>Characterisation of the sponge microbiome using genome-centric metagenomics.</title>
        <authorList>
            <person name="Engelberts J.P."/>
            <person name="Robbins S.J."/>
            <person name="De Goeij J.M."/>
            <person name="Aranda M."/>
            <person name="Bell S.C."/>
            <person name="Webster N.S."/>
        </authorList>
    </citation>
    <scope>NUCLEOTIDE SEQUENCE</scope>
    <source>
        <strain evidence="2">SB0664_bin_43</strain>
    </source>
</reference>
<dbReference type="PANTHER" id="PTHR44119:SF4">
    <property type="entry name" value="AEROBIC COBALTOCHELATASE SUBUNIT COBN"/>
    <property type="match status" value="1"/>
</dbReference>
<name>A0A6B0Y3W9_9RHOB</name>